<name>A0A183IMZ5_9BILA</name>
<evidence type="ECO:0000256" key="1">
    <source>
        <dbReference type="ARBA" id="ARBA00001013"/>
    </source>
</evidence>
<dbReference type="SUPFAM" id="SSF51011">
    <property type="entry name" value="Glycosyl hydrolase domain"/>
    <property type="match status" value="1"/>
</dbReference>
<protein>
    <recommendedName>
        <fullName evidence="5 12">Glucosylceramidase</fullName>
        <ecNumber evidence="5 12">3.2.1.45</ecNumber>
    </recommendedName>
</protein>
<evidence type="ECO:0000256" key="10">
    <source>
        <dbReference type="ARBA" id="ARBA00050474"/>
    </source>
</evidence>
<comment type="pathway">
    <text evidence="2">Lipid metabolism; sphingolipid metabolism.</text>
</comment>
<dbReference type="EC" id="3.2.1.45" evidence="5 12"/>
<dbReference type="PRINTS" id="PR00843">
    <property type="entry name" value="GLHYDRLASE30"/>
</dbReference>
<dbReference type="FunFam" id="3.20.20.80:FF:000030">
    <property type="entry name" value="Lysosomal acid glucosylceramidase"/>
    <property type="match status" value="1"/>
</dbReference>
<feature type="domain" description="Glycosyl hydrolase family 30 TIM-barrel" evidence="13">
    <location>
        <begin position="96"/>
        <end position="443"/>
    </location>
</feature>
<evidence type="ECO:0000259" key="13">
    <source>
        <dbReference type="Pfam" id="PF02055"/>
    </source>
</evidence>
<dbReference type="GO" id="GO:0007040">
    <property type="term" value="P:lysosome organization"/>
    <property type="evidence" value="ECO:0007669"/>
    <property type="project" value="UniProtKB-ARBA"/>
</dbReference>
<evidence type="ECO:0000256" key="4">
    <source>
        <dbReference type="ARBA" id="ARBA00005382"/>
    </source>
</evidence>
<dbReference type="GO" id="GO:0016241">
    <property type="term" value="P:regulation of macroautophagy"/>
    <property type="evidence" value="ECO:0007669"/>
    <property type="project" value="UniProtKB-ARBA"/>
</dbReference>
<evidence type="ECO:0000256" key="5">
    <source>
        <dbReference type="ARBA" id="ARBA00012658"/>
    </source>
</evidence>
<comment type="similarity">
    <text evidence="4 12">Belongs to the glycosyl hydrolase 30 family.</text>
</comment>
<comment type="pathway">
    <text evidence="3">Sphingolipid metabolism.</text>
</comment>
<sequence length="498" mass="56619">LLNSNKLKLLSHNACSPREYDSGYIVCVCNASYCDDILPSSFTAKNQVFMYTSSRSGKRMERKELAWTKNSKLAMVNHASAYMIKIDPHIRRQTMYGFGGAFTDSTGFNIASLSSATQKHLMESYFGPGGIEYNLGRVPMASCDFSWRVYSYDDTANDFSLDFFSLTEEDFLYKVPYINWARKLARLPLRLIASPWSAPAWMKTNGKMNGNGTMIGNPGSKYYNTWADYFVRFLTEYKKLNITFWAVTAQNEPSTGFIYNYSFQTMGFTAEMQRDFVKYDLGPALNLGGYQDVHLMVLDDQRLLLPKWAKTVLLDVAARKFVSFIAVHWYADMITPVGVLEATHDLFPNVPIIGSEASQGFAFWERRGPVLGSWHRAEKYAHFIISDLNHWVSGWVEWNLILDWQGGPNWAKNYLDSPVIKTGTDEFVKQPMFYAIGHFSKFITPGAVNIHLKIMPSDLALEGTSFIRTDVIVTNPVTDAALNVTLPWMSINTLLWRS</sequence>
<evidence type="ECO:0000256" key="8">
    <source>
        <dbReference type="ARBA" id="ARBA00022919"/>
    </source>
</evidence>
<comment type="catalytic activity">
    <reaction evidence="10">
        <text>a beta-D-glucosylceramide + H2O = an N-acyl-sphingoid base + D-glucose</text>
        <dbReference type="Rhea" id="RHEA:81447"/>
        <dbReference type="ChEBI" id="CHEBI:4167"/>
        <dbReference type="ChEBI" id="CHEBI:15377"/>
        <dbReference type="ChEBI" id="CHEBI:83264"/>
        <dbReference type="ChEBI" id="CHEBI:83273"/>
    </reaction>
    <physiologicalReaction direction="left-to-right" evidence="10">
        <dbReference type="Rhea" id="RHEA:81448"/>
    </physiologicalReaction>
</comment>
<dbReference type="Gene3D" id="3.20.20.80">
    <property type="entry name" value="Glycosidases"/>
    <property type="match status" value="1"/>
</dbReference>
<organism evidence="14">
    <name type="scientific">Soboliphyme baturini</name>
    <dbReference type="NCBI Taxonomy" id="241478"/>
    <lineage>
        <taxon>Eukaryota</taxon>
        <taxon>Metazoa</taxon>
        <taxon>Ecdysozoa</taxon>
        <taxon>Nematoda</taxon>
        <taxon>Enoplea</taxon>
        <taxon>Dorylaimia</taxon>
        <taxon>Dioctophymatida</taxon>
        <taxon>Dioctophymatoidea</taxon>
        <taxon>Soboliphymatidae</taxon>
        <taxon>Soboliphyme</taxon>
    </lineage>
</organism>
<dbReference type="Pfam" id="PF02055">
    <property type="entry name" value="Glyco_hydro_30"/>
    <property type="match status" value="1"/>
</dbReference>
<comment type="catalytic activity">
    <reaction evidence="11">
        <text>an N-acyl-1-beta-D-glucosyl-15-methylhexadecasphing-4-enine + H2O = an N-acyl-15-methylhexadecasphing-4-enine + D-glucose</text>
        <dbReference type="Rhea" id="RHEA:34755"/>
        <dbReference type="ChEBI" id="CHEBI:4167"/>
        <dbReference type="ChEBI" id="CHEBI:15377"/>
        <dbReference type="ChEBI" id="CHEBI:70815"/>
        <dbReference type="ChEBI" id="CHEBI:70846"/>
    </reaction>
    <physiologicalReaction direction="left-to-right" evidence="11">
        <dbReference type="Rhea" id="RHEA:34756"/>
    </physiologicalReaction>
</comment>
<dbReference type="GO" id="GO:0042391">
    <property type="term" value="P:regulation of membrane potential"/>
    <property type="evidence" value="ECO:0007669"/>
    <property type="project" value="UniProtKB-ARBA"/>
</dbReference>
<dbReference type="InterPro" id="IPR001139">
    <property type="entry name" value="Glyco_hydro_30"/>
</dbReference>
<keyword evidence="7 12" id="KW-0378">Hydrolase</keyword>
<dbReference type="GO" id="GO:0004348">
    <property type="term" value="F:glucosylceramidase activity"/>
    <property type="evidence" value="ECO:0007669"/>
    <property type="project" value="UniProtKB-EC"/>
</dbReference>
<dbReference type="GO" id="GO:0008202">
    <property type="term" value="P:steroid metabolic process"/>
    <property type="evidence" value="ECO:0007669"/>
    <property type="project" value="UniProtKB-ARBA"/>
</dbReference>
<evidence type="ECO:0000256" key="9">
    <source>
        <dbReference type="ARBA" id="ARBA00023098"/>
    </source>
</evidence>
<evidence type="ECO:0000256" key="6">
    <source>
        <dbReference type="ARBA" id="ARBA00022729"/>
    </source>
</evidence>
<reference evidence="14" key="1">
    <citation type="submission" date="2016-06" db="UniProtKB">
        <authorList>
            <consortium name="WormBaseParasite"/>
        </authorList>
    </citation>
    <scope>IDENTIFICATION</scope>
</reference>
<dbReference type="GO" id="GO:0006680">
    <property type="term" value="P:glucosylceramide catabolic process"/>
    <property type="evidence" value="ECO:0007669"/>
    <property type="project" value="UniProtKB-ARBA"/>
</dbReference>
<dbReference type="InterPro" id="IPR033453">
    <property type="entry name" value="Glyco_hydro_30_TIM-barrel"/>
</dbReference>
<dbReference type="InterPro" id="IPR017853">
    <property type="entry name" value="GH"/>
</dbReference>
<proteinExistence type="inferred from homology"/>
<dbReference type="GO" id="GO:0032006">
    <property type="term" value="P:regulation of TOR signaling"/>
    <property type="evidence" value="ECO:0007669"/>
    <property type="project" value="UniProtKB-ARBA"/>
</dbReference>
<dbReference type="GO" id="GO:0006914">
    <property type="term" value="P:autophagy"/>
    <property type="evidence" value="ECO:0007669"/>
    <property type="project" value="UniProtKB-ARBA"/>
</dbReference>
<keyword evidence="8 12" id="KW-0746">Sphingolipid metabolism</keyword>
<comment type="catalytic activity">
    <reaction evidence="1">
        <text>a beta-D-glucosyl-(1&lt;-&gt;1')-N-acylsphing-4-enine + H2O = an N-acylsphing-4-enine + D-glucose</text>
        <dbReference type="Rhea" id="RHEA:13269"/>
        <dbReference type="ChEBI" id="CHEBI:4167"/>
        <dbReference type="ChEBI" id="CHEBI:15377"/>
        <dbReference type="ChEBI" id="CHEBI:22801"/>
        <dbReference type="ChEBI" id="CHEBI:52639"/>
        <dbReference type="EC" id="3.2.1.45"/>
    </reaction>
    <physiologicalReaction direction="left-to-right" evidence="1">
        <dbReference type="Rhea" id="RHEA:13270"/>
    </physiologicalReaction>
</comment>
<accession>A0A183IMZ5</accession>
<keyword evidence="6" id="KW-0732">Signal</keyword>
<evidence type="ECO:0000256" key="3">
    <source>
        <dbReference type="ARBA" id="ARBA00004991"/>
    </source>
</evidence>
<dbReference type="GO" id="GO:0030163">
    <property type="term" value="P:protein catabolic process"/>
    <property type="evidence" value="ECO:0007669"/>
    <property type="project" value="UniProtKB-ARBA"/>
</dbReference>
<dbReference type="GO" id="GO:0016758">
    <property type="term" value="F:hexosyltransferase activity"/>
    <property type="evidence" value="ECO:0007669"/>
    <property type="project" value="UniProtKB-ARBA"/>
</dbReference>
<keyword evidence="12" id="KW-0326">Glycosidase</keyword>
<dbReference type="GO" id="GO:0005774">
    <property type="term" value="C:vacuolar membrane"/>
    <property type="evidence" value="ECO:0007669"/>
    <property type="project" value="UniProtKB-ARBA"/>
</dbReference>
<dbReference type="PANTHER" id="PTHR11069">
    <property type="entry name" value="GLUCOSYLCERAMIDASE"/>
    <property type="match status" value="1"/>
</dbReference>
<dbReference type="GO" id="GO:0005102">
    <property type="term" value="F:signaling receptor binding"/>
    <property type="evidence" value="ECO:0007669"/>
    <property type="project" value="UniProtKB-ARBA"/>
</dbReference>
<dbReference type="WBParaSite" id="SBAD_0000519601-mRNA-1">
    <property type="protein sequence ID" value="SBAD_0000519601-mRNA-1"/>
    <property type="gene ID" value="SBAD_0000519601"/>
</dbReference>
<evidence type="ECO:0000256" key="2">
    <source>
        <dbReference type="ARBA" id="ARBA00004760"/>
    </source>
</evidence>
<evidence type="ECO:0000256" key="7">
    <source>
        <dbReference type="ARBA" id="ARBA00022801"/>
    </source>
</evidence>
<evidence type="ECO:0000313" key="14">
    <source>
        <dbReference type="WBParaSite" id="SBAD_0000519601-mRNA-1"/>
    </source>
</evidence>
<dbReference type="SUPFAM" id="SSF51445">
    <property type="entry name" value="(Trans)glycosidases"/>
    <property type="match status" value="1"/>
</dbReference>
<keyword evidence="9 12" id="KW-0443">Lipid metabolism</keyword>
<dbReference type="PANTHER" id="PTHR11069:SF23">
    <property type="entry name" value="LYSOSOMAL ACID GLUCOSYLCERAMIDASE"/>
    <property type="match status" value="1"/>
</dbReference>
<evidence type="ECO:0000256" key="11">
    <source>
        <dbReference type="ARBA" id="ARBA00051345"/>
    </source>
</evidence>
<dbReference type="GO" id="GO:0005764">
    <property type="term" value="C:lysosome"/>
    <property type="evidence" value="ECO:0007669"/>
    <property type="project" value="UniProtKB-ARBA"/>
</dbReference>
<evidence type="ECO:0000256" key="12">
    <source>
        <dbReference type="RuleBase" id="RU361188"/>
    </source>
</evidence>
<dbReference type="AlphaFoldDB" id="A0A183IMZ5"/>
<dbReference type="GO" id="GO:0051246">
    <property type="term" value="P:regulation of protein metabolic process"/>
    <property type="evidence" value="ECO:0007669"/>
    <property type="project" value="UniProtKB-ARBA"/>
</dbReference>
<dbReference type="GO" id="GO:0010605">
    <property type="term" value="P:negative regulation of macromolecule metabolic process"/>
    <property type="evidence" value="ECO:0007669"/>
    <property type="project" value="UniProtKB-ARBA"/>
</dbReference>
<dbReference type="GO" id="GO:0006066">
    <property type="term" value="P:alcohol metabolic process"/>
    <property type="evidence" value="ECO:0007669"/>
    <property type="project" value="UniProtKB-ARBA"/>
</dbReference>